<feature type="non-terminal residue" evidence="2">
    <location>
        <position position="100"/>
    </location>
</feature>
<accession>A0A0B7C4C0</accession>
<proteinExistence type="predicted"/>
<sequence>REEAAHHQSMLSITSGLEPGVTGVGLQGEHDDEVKDQGWKSCCCIRIIRRIFDPSLFTQWSYRVFLISCVPSATTQYLLQYIPTIAFIKGASKEESATLL</sequence>
<protein>
    <submittedName>
        <fullName evidence="2">Uncharacterized protein</fullName>
    </submittedName>
</protein>
<dbReference type="AlphaFoldDB" id="A0A0B7C4C0"/>
<evidence type="ECO:0000256" key="1">
    <source>
        <dbReference type="SAM" id="MobiDB-lite"/>
    </source>
</evidence>
<gene>
    <name evidence="2" type="primary">ORF221275</name>
</gene>
<reference evidence="2" key="1">
    <citation type="submission" date="2014-12" db="EMBL/GenBank/DDBJ databases">
        <title>Insight into the proteome of Arion vulgaris.</title>
        <authorList>
            <person name="Aradska J."/>
            <person name="Bulat T."/>
            <person name="Smidak R."/>
            <person name="Sarate P."/>
            <person name="Gangsoo J."/>
            <person name="Sialana F."/>
            <person name="Bilban M."/>
            <person name="Lubec G."/>
        </authorList>
    </citation>
    <scope>NUCLEOTIDE SEQUENCE</scope>
    <source>
        <tissue evidence="2">Skin</tissue>
    </source>
</reference>
<feature type="region of interest" description="Disordered" evidence="1">
    <location>
        <begin position="1"/>
        <end position="33"/>
    </location>
</feature>
<organism evidence="2">
    <name type="scientific">Arion vulgaris</name>
    <dbReference type="NCBI Taxonomy" id="1028688"/>
    <lineage>
        <taxon>Eukaryota</taxon>
        <taxon>Metazoa</taxon>
        <taxon>Spiralia</taxon>
        <taxon>Lophotrochozoa</taxon>
        <taxon>Mollusca</taxon>
        <taxon>Gastropoda</taxon>
        <taxon>Heterobranchia</taxon>
        <taxon>Euthyneura</taxon>
        <taxon>Panpulmonata</taxon>
        <taxon>Eupulmonata</taxon>
        <taxon>Stylommatophora</taxon>
        <taxon>Helicina</taxon>
        <taxon>Arionoidea</taxon>
        <taxon>Arionidae</taxon>
        <taxon>Arion</taxon>
    </lineage>
</organism>
<dbReference type="EMBL" id="HACG01052570">
    <property type="protein sequence ID" value="CEK99441.1"/>
    <property type="molecule type" value="Transcribed_RNA"/>
</dbReference>
<feature type="non-terminal residue" evidence="2">
    <location>
        <position position="1"/>
    </location>
</feature>
<name>A0A0B7C4C0_9EUPU</name>
<evidence type="ECO:0000313" key="2">
    <source>
        <dbReference type="EMBL" id="CEK99441.1"/>
    </source>
</evidence>